<keyword evidence="12" id="KW-0511">Multifunctional enzyme</keyword>
<dbReference type="SUPFAM" id="SSF81624">
    <property type="entry name" value="N-terminal domain of MutM-like DNA repair proteins"/>
    <property type="match status" value="1"/>
</dbReference>
<dbReference type="InterPro" id="IPR010663">
    <property type="entry name" value="Znf_FPG/IleRS"/>
</dbReference>
<evidence type="ECO:0000259" key="15">
    <source>
        <dbReference type="PROSITE" id="PS51066"/>
    </source>
</evidence>
<keyword evidence="17" id="KW-0255">Endonuclease</keyword>
<evidence type="ECO:0000256" key="4">
    <source>
        <dbReference type="ARBA" id="ARBA00022723"/>
    </source>
</evidence>
<evidence type="ECO:0000259" key="16">
    <source>
        <dbReference type="PROSITE" id="PS51068"/>
    </source>
</evidence>
<dbReference type="EMBL" id="FNAG01000002">
    <property type="protein sequence ID" value="SDD39640.1"/>
    <property type="molecule type" value="Genomic_DNA"/>
</dbReference>
<comment type="similarity">
    <text evidence="2">Belongs to the FPG family.</text>
</comment>
<dbReference type="SUPFAM" id="SSF46946">
    <property type="entry name" value="S13-like H2TH domain"/>
    <property type="match status" value="1"/>
</dbReference>
<dbReference type="InterPro" id="IPR035937">
    <property type="entry name" value="FPG_N"/>
</dbReference>
<dbReference type="SUPFAM" id="SSF57716">
    <property type="entry name" value="Glucocorticoid receptor-like (DNA-binding domain)"/>
    <property type="match status" value="1"/>
</dbReference>
<evidence type="ECO:0000256" key="9">
    <source>
        <dbReference type="ARBA" id="ARBA00023125"/>
    </source>
</evidence>
<evidence type="ECO:0000256" key="6">
    <source>
        <dbReference type="ARBA" id="ARBA00022771"/>
    </source>
</evidence>
<keyword evidence="6 14" id="KW-0863">Zinc-finger</keyword>
<dbReference type="PANTHER" id="PTHR42697">
    <property type="entry name" value="ENDONUCLEASE 8"/>
    <property type="match status" value="1"/>
</dbReference>
<evidence type="ECO:0000256" key="2">
    <source>
        <dbReference type="ARBA" id="ARBA00009409"/>
    </source>
</evidence>
<evidence type="ECO:0000256" key="10">
    <source>
        <dbReference type="ARBA" id="ARBA00023204"/>
    </source>
</evidence>
<evidence type="ECO:0000256" key="7">
    <source>
        <dbReference type="ARBA" id="ARBA00022801"/>
    </source>
</evidence>
<keyword evidence="8" id="KW-0862">Zinc</keyword>
<keyword evidence="7" id="KW-0378">Hydrolase</keyword>
<evidence type="ECO:0000256" key="1">
    <source>
        <dbReference type="ARBA" id="ARBA00001947"/>
    </source>
</evidence>
<feature type="domain" description="Formamidopyrimidine-DNA glycosylase catalytic" evidence="16">
    <location>
        <begin position="2"/>
        <end position="93"/>
    </location>
</feature>
<dbReference type="STRING" id="265719.SAMN04488509_102296"/>
<comment type="cofactor">
    <cofactor evidence="1">
        <name>Zn(2+)</name>
        <dbReference type="ChEBI" id="CHEBI:29105"/>
    </cofactor>
</comment>
<evidence type="ECO:0000256" key="11">
    <source>
        <dbReference type="ARBA" id="ARBA00023239"/>
    </source>
</evidence>
<dbReference type="AlphaFoldDB" id="A0A1G6UE06"/>
<dbReference type="InterPro" id="IPR000214">
    <property type="entry name" value="Znf_DNA_glyclase/AP_lyase"/>
</dbReference>
<dbReference type="GO" id="GO:0006284">
    <property type="term" value="P:base-excision repair"/>
    <property type="evidence" value="ECO:0007669"/>
    <property type="project" value="InterPro"/>
</dbReference>
<keyword evidence="17" id="KW-0540">Nuclease</keyword>
<dbReference type="GO" id="GO:0003684">
    <property type="term" value="F:damaged DNA binding"/>
    <property type="evidence" value="ECO:0007669"/>
    <property type="project" value="InterPro"/>
</dbReference>
<dbReference type="NCBIfam" id="NF007763">
    <property type="entry name" value="PRK10445.1"/>
    <property type="match status" value="1"/>
</dbReference>
<dbReference type="RefSeq" id="WP_091240142.1">
    <property type="nucleotide sequence ID" value="NZ_FNAG01000002.1"/>
</dbReference>
<keyword evidence="11" id="KW-0456">Lyase</keyword>
<evidence type="ECO:0000313" key="17">
    <source>
        <dbReference type="EMBL" id="SDD39640.1"/>
    </source>
</evidence>
<name>A0A1G6UE06_9GAMM</name>
<reference evidence="17 18" key="1">
    <citation type="submission" date="2016-10" db="EMBL/GenBank/DDBJ databases">
        <authorList>
            <person name="de Groot N.N."/>
        </authorList>
    </citation>
    <scope>NUCLEOTIDE SEQUENCE [LARGE SCALE GENOMIC DNA]</scope>
    <source>
        <strain evidence="17 18">DSM 16957</strain>
    </source>
</reference>
<dbReference type="InterPro" id="IPR015886">
    <property type="entry name" value="H2TH_FPG"/>
</dbReference>
<proteinExistence type="inferred from homology"/>
<gene>
    <name evidence="17" type="ORF">SAMN04488509_102296</name>
</gene>
<dbReference type="PROSITE" id="PS51066">
    <property type="entry name" value="ZF_FPG_2"/>
    <property type="match status" value="1"/>
</dbReference>
<dbReference type="Gene3D" id="1.10.8.50">
    <property type="match status" value="1"/>
</dbReference>
<dbReference type="InterPro" id="IPR012319">
    <property type="entry name" value="FPG_cat"/>
</dbReference>
<dbReference type="SMART" id="SM01232">
    <property type="entry name" value="H2TH"/>
    <property type="match status" value="1"/>
</dbReference>
<dbReference type="GO" id="GO:0008270">
    <property type="term" value="F:zinc ion binding"/>
    <property type="evidence" value="ECO:0007669"/>
    <property type="project" value="UniProtKB-KW"/>
</dbReference>
<evidence type="ECO:0000256" key="5">
    <source>
        <dbReference type="ARBA" id="ARBA00022763"/>
    </source>
</evidence>
<keyword evidence="9" id="KW-0238">DNA-binding</keyword>
<organism evidence="17 18">
    <name type="scientific">Aquimonas voraii</name>
    <dbReference type="NCBI Taxonomy" id="265719"/>
    <lineage>
        <taxon>Bacteria</taxon>
        <taxon>Pseudomonadati</taxon>
        <taxon>Pseudomonadota</taxon>
        <taxon>Gammaproteobacteria</taxon>
        <taxon>Lysobacterales</taxon>
        <taxon>Lysobacteraceae</taxon>
        <taxon>Aquimonas</taxon>
    </lineage>
</organism>
<evidence type="ECO:0000256" key="12">
    <source>
        <dbReference type="ARBA" id="ARBA00023268"/>
    </source>
</evidence>
<dbReference type="GO" id="GO:0000703">
    <property type="term" value="F:oxidized pyrimidine nucleobase lesion DNA N-glycosylase activity"/>
    <property type="evidence" value="ECO:0007669"/>
    <property type="project" value="TreeGrafter"/>
</dbReference>
<feature type="domain" description="FPG-type" evidence="15">
    <location>
        <begin position="238"/>
        <end position="272"/>
    </location>
</feature>
<keyword evidence="4" id="KW-0479">Metal-binding</keyword>
<keyword evidence="10" id="KW-0234">DNA repair</keyword>
<evidence type="ECO:0000256" key="14">
    <source>
        <dbReference type="PROSITE-ProRule" id="PRU00391"/>
    </source>
</evidence>
<protein>
    <recommendedName>
        <fullName evidence="3">DNA-(apurinic or apyrimidinic site) lyase</fullName>
        <ecNumber evidence="3">4.2.99.18</ecNumber>
    </recommendedName>
</protein>
<dbReference type="Gene3D" id="3.20.190.10">
    <property type="entry name" value="MutM-like, N-terminal"/>
    <property type="match status" value="1"/>
</dbReference>
<dbReference type="PROSITE" id="PS51068">
    <property type="entry name" value="FPG_CAT"/>
    <property type="match status" value="1"/>
</dbReference>
<dbReference type="InterPro" id="IPR010979">
    <property type="entry name" value="Ribosomal_uS13-like_H2TH"/>
</dbReference>
<keyword evidence="18" id="KW-1185">Reference proteome</keyword>
<dbReference type="Pfam" id="PF01149">
    <property type="entry name" value="Fapy_DNA_glyco"/>
    <property type="match status" value="1"/>
</dbReference>
<evidence type="ECO:0000256" key="3">
    <source>
        <dbReference type="ARBA" id="ARBA00012720"/>
    </source>
</evidence>
<dbReference type="Pfam" id="PF06831">
    <property type="entry name" value="H2TH"/>
    <property type="match status" value="1"/>
</dbReference>
<dbReference type="PANTHER" id="PTHR42697:SF1">
    <property type="entry name" value="ENDONUCLEASE 8"/>
    <property type="match status" value="1"/>
</dbReference>
<evidence type="ECO:0000313" key="18">
    <source>
        <dbReference type="Proteomes" id="UP000199603"/>
    </source>
</evidence>
<dbReference type="SMART" id="SM00898">
    <property type="entry name" value="Fapy_DNA_glyco"/>
    <property type="match status" value="1"/>
</dbReference>
<sequence>MPEGPEIRRAADHLARAVAGQVLRDVWFAFPALAAQADRLVGRRVVAIEPHGKALLTHFEGGLSLYTHNQLYGVWKVAVPGRWPQTSRSLRVALSTAKKSILLYSASEIELWPTERLPDHPFLAKLGPDVLDPRLDADAVLARLELPRFRGRSLTALLLDQAFLAGMGNYLRSEVLFEAGLAPQRRPRELNGAERRALASALLAVPRRSYATRGVSRRARSRLRGDLQVDHGDAFRFRVFDRAGEPCEACGGTVQREELGGRRLYWCSRCQA</sequence>
<keyword evidence="13" id="KW-0326">Glycosidase</keyword>
<dbReference type="GO" id="GO:0140078">
    <property type="term" value="F:class I DNA-(apurinic or apyrimidinic site) endonuclease activity"/>
    <property type="evidence" value="ECO:0007669"/>
    <property type="project" value="UniProtKB-EC"/>
</dbReference>
<dbReference type="EC" id="4.2.99.18" evidence="3"/>
<dbReference type="OrthoDB" id="5657047at2"/>
<dbReference type="Pfam" id="PF06827">
    <property type="entry name" value="zf-FPG_IleRS"/>
    <property type="match status" value="1"/>
</dbReference>
<evidence type="ECO:0000256" key="8">
    <source>
        <dbReference type="ARBA" id="ARBA00022833"/>
    </source>
</evidence>
<evidence type="ECO:0000256" key="13">
    <source>
        <dbReference type="ARBA" id="ARBA00023295"/>
    </source>
</evidence>
<accession>A0A1G6UE06</accession>
<keyword evidence="5" id="KW-0227">DNA damage</keyword>
<dbReference type="Proteomes" id="UP000199603">
    <property type="component" value="Unassembled WGS sequence"/>
</dbReference>